<evidence type="ECO:0000256" key="2">
    <source>
        <dbReference type="ARBA" id="ARBA00022688"/>
    </source>
</evidence>
<dbReference type="HAMAP" id="MF_01658">
    <property type="entry name" value="COQ7"/>
    <property type="match status" value="1"/>
</dbReference>
<dbReference type="Proteomes" id="UP000694846">
    <property type="component" value="Unplaced"/>
</dbReference>
<comment type="cofactor">
    <cofactor evidence="8">
        <name>Fe cation</name>
        <dbReference type="ChEBI" id="CHEBI:24875"/>
    </cofactor>
    <text evidence="8">Binds 2 iron ions per subunit.</text>
</comment>
<name>A0A8B8GJV7_9HEMI</name>
<dbReference type="AlphaFoldDB" id="A0A8B8GJV7"/>
<dbReference type="GO" id="GO:0005634">
    <property type="term" value="C:nucleus"/>
    <property type="evidence" value="ECO:0007669"/>
    <property type="project" value="TreeGrafter"/>
</dbReference>
<organism evidence="9 10">
    <name type="scientific">Sipha flava</name>
    <name type="common">yellow sugarcane aphid</name>
    <dbReference type="NCBI Taxonomy" id="143950"/>
    <lineage>
        <taxon>Eukaryota</taxon>
        <taxon>Metazoa</taxon>
        <taxon>Ecdysozoa</taxon>
        <taxon>Arthropoda</taxon>
        <taxon>Hexapoda</taxon>
        <taxon>Insecta</taxon>
        <taxon>Pterygota</taxon>
        <taxon>Neoptera</taxon>
        <taxon>Paraneoptera</taxon>
        <taxon>Hemiptera</taxon>
        <taxon>Sternorrhyncha</taxon>
        <taxon>Aphidomorpha</taxon>
        <taxon>Aphidoidea</taxon>
        <taxon>Aphididae</taxon>
        <taxon>Sipha</taxon>
    </lineage>
</organism>
<feature type="binding site" evidence="8">
    <location>
        <position position="67"/>
    </location>
    <ligand>
        <name>Fe cation</name>
        <dbReference type="ChEBI" id="CHEBI:24875"/>
        <label>2</label>
    </ligand>
</feature>
<dbReference type="Gene3D" id="1.20.1260.10">
    <property type="match status" value="1"/>
</dbReference>
<gene>
    <name evidence="10" type="primary">LOC112692689</name>
    <name evidence="8" type="synonym">coq7</name>
</gene>
<dbReference type="UniPathway" id="UPA00232"/>
<dbReference type="GO" id="GO:0006744">
    <property type="term" value="P:ubiquinone biosynthetic process"/>
    <property type="evidence" value="ECO:0007669"/>
    <property type="project" value="UniProtKB-UniRule"/>
</dbReference>
<evidence type="ECO:0000313" key="10">
    <source>
        <dbReference type="RefSeq" id="XP_025423215.1"/>
    </source>
</evidence>
<comment type="subunit">
    <text evidence="8">Component of a multi-subunit COQ enzyme complex.</text>
</comment>
<keyword evidence="5 8" id="KW-0408">Iron</keyword>
<comment type="subcellular location">
    <subcellularLocation>
        <location evidence="8">Mitochondrion inner membrane</location>
        <topology evidence="8">Peripheral membrane protein</topology>
        <orientation evidence="8">Matrix side</orientation>
    </subcellularLocation>
</comment>
<dbReference type="RefSeq" id="XP_025423215.1">
    <property type="nucleotide sequence ID" value="XM_025567430.1"/>
</dbReference>
<evidence type="ECO:0000313" key="9">
    <source>
        <dbReference type="Proteomes" id="UP000694846"/>
    </source>
</evidence>
<sequence length="193" mass="21657">MKLFQHTITLSKIIGRRGLHGANQKLDSILRVNHAGELGADCIYAGQMAVLGNTNVGPKIKKMWEQEKEHKRTFEELINQHRTRPSLLYPLWHCAGYFLGAGTALMGPKAAMACTVAVETVIVDHYNDQLRELMADPKSDPKLLEIIKKFRDEEQEHHDCGIDHGAEQTPFYNVLTNVIKSGCKLAIEVAKKV</sequence>
<comment type="function">
    <text evidence="8">Catalyzes the hydroxylation of 2-polyprenyl-3-methyl-6-methoxy-1,4-benzoquinol (DMQH2) during ubiquinone biosynthesis. Has also a structural role in the COQ enzyme complex, stabilizing other COQ polypeptides. Involved in lifespan determination in a ubiquinone-independent manner.</text>
</comment>
<dbReference type="InterPro" id="IPR012347">
    <property type="entry name" value="Ferritin-like"/>
</dbReference>
<dbReference type="GO" id="GO:0016709">
    <property type="term" value="F:oxidoreductase activity, acting on paired donors, with incorporation or reduction of molecular oxygen, NAD(P)H as one donor, and incorporation of one atom of oxygen"/>
    <property type="evidence" value="ECO:0007669"/>
    <property type="project" value="UniProtKB-UniRule"/>
</dbReference>
<comment type="catalytic activity">
    <reaction evidence="8">
        <text>a 5-methoxy-2-methyl-3-(all-trans-polyprenyl)benzene-1,4-diol + AH2 + O2 = a 3-demethylubiquinol + A + H2O</text>
        <dbReference type="Rhea" id="RHEA:50908"/>
        <dbReference type="Rhea" id="RHEA-COMP:10859"/>
        <dbReference type="Rhea" id="RHEA-COMP:10914"/>
        <dbReference type="ChEBI" id="CHEBI:13193"/>
        <dbReference type="ChEBI" id="CHEBI:15377"/>
        <dbReference type="ChEBI" id="CHEBI:15379"/>
        <dbReference type="ChEBI" id="CHEBI:17499"/>
        <dbReference type="ChEBI" id="CHEBI:84167"/>
        <dbReference type="ChEBI" id="CHEBI:84422"/>
        <dbReference type="EC" id="1.14.99.60"/>
    </reaction>
</comment>
<dbReference type="PANTHER" id="PTHR11237">
    <property type="entry name" value="COENZYME Q10 BIOSYNTHESIS PROTEIN 7"/>
    <property type="match status" value="1"/>
</dbReference>
<keyword evidence="7 8" id="KW-0472">Membrane</keyword>
<evidence type="ECO:0000256" key="4">
    <source>
        <dbReference type="ARBA" id="ARBA00023002"/>
    </source>
</evidence>
<accession>A0A8B8GJV7</accession>
<dbReference type="GO" id="GO:0008682">
    <property type="term" value="F:3-demethoxyubiquinol 3-hydroxylase activity"/>
    <property type="evidence" value="ECO:0007669"/>
    <property type="project" value="UniProtKB-EC"/>
</dbReference>
<evidence type="ECO:0000256" key="6">
    <source>
        <dbReference type="ARBA" id="ARBA00023033"/>
    </source>
</evidence>
<reference evidence="10" key="1">
    <citation type="submission" date="2025-08" db="UniProtKB">
        <authorList>
            <consortium name="RefSeq"/>
        </authorList>
    </citation>
    <scope>IDENTIFICATION</scope>
    <source>
        <tissue evidence="10">Whole body</tissue>
    </source>
</reference>
<dbReference type="Pfam" id="PF03232">
    <property type="entry name" value="COQ7"/>
    <property type="match status" value="1"/>
</dbReference>
<keyword evidence="4 8" id="KW-0560">Oxidoreductase</keyword>
<keyword evidence="8" id="KW-0496">Mitochondrion</keyword>
<dbReference type="GO" id="GO:0008340">
    <property type="term" value="P:determination of adult lifespan"/>
    <property type="evidence" value="ECO:0007669"/>
    <property type="project" value="TreeGrafter"/>
</dbReference>
<dbReference type="GO" id="GO:2000377">
    <property type="term" value="P:regulation of reactive oxygen species metabolic process"/>
    <property type="evidence" value="ECO:0007669"/>
    <property type="project" value="TreeGrafter"/>
</dbReference>
<evidence type="ECO:0000256" key="8">
    <source>
        <dbReference type="HAMAP-Rule" id="MF_03194"/>
    </source>
</evidence>
<keyword evidence="8" id="KW-0999">Mitochondrion inner membrane</keyword>
<evidence type="ECO:0000256" key="5">
    <source>
        <dbReference type="ARBA" id="ARBA00023004"/>
    </source>
</evidence>
<comment type="pathway">
    <text evidence="1 8">Cofactor biosynthesis; ubiquinone biosynthesis.</text>
</comment>
<dbReference type="CTD" id="10229"/>
<dbReference type="GO" id="GO:0010468">
    <property type="term" value="P:regulation of gene expression"/>
    <property type="evidence" value="ECO:0007669"/>
    <property type="project" value="TreeGrafter"/>
</dbReference>
<dbReference type="PANTHER" id="PTHR11237:SF4">
    <property type="entry name" value="5-DEMETHOXYUBIQUINONE HYDROXYLASE, MITOCHONDRIAL"/>
    <property type="match status" value="1"/>
</dbReference>
<dbReference type="InterPro" id="IPR011566">
    <property type="entry name" value="Ubq_synth_Coq7"/>
</dbReference>
<feature type="binding site" evidence="8">
    <location>
        <position position="67"/>
    </location>
    <ligand>
        <name>Fe cation</name>
        <dbReference type="ChEBI" id="CHEBI:24875"/>
        <label>1</label>
    </ligand>
</feature>
<dbReference type="InterPro" id="IPR009078">
    <property type="entry name" value="Ferritin-like_SF"/>
</dbReference>
<feature type="binding site" evidence="8">
    <location>
        <position position="70"/>
    </location>
    <ligand>
        <name>Fe cation</name>
        <dbReference type="ChEBI" id="CHEBI:24875"/>
        <label>1</label>
    </ligand>
</feature>
<proteinExistence type="inferred from homology"/>
<dbReference type="GeneID" id="112692689"/>
<dbReference type="OrthoDB" id="275371at2759"/>
<keyword evidence="3 8" id="KW-0479">Metal-binding</keyword>
<feature type="binding site" evidence="8">
    <location>
        <position position="157"/>
    </location>
    <ligand>
        <name>Fe cation</name>
        <dbReference type="ChEBI" id="CHEBI:24875"/>
        <label>2</label>
    </ligand>
</feature>
<comment type="similarity">
    <text evidence="8">Belongs to the COQ7 family.</text>
</comment>
<dbReference type="SUPFAM" id="SSF47240">
    <property type="entry name" value="Ferritin-like"/>
    <property type="match status" value="1"/>
</dbReference>
<dbReference type="CDD" id="cd01042">
    <property type="entry name" value="DMQH"/>
    <property type="match status" value="1"/>
</dbReference>
<evidence type="ECO:0000256" key="7">
    <source>
        <dbReference type="ARBA" id="ARBA00023136"/>
    </source>
</evidence>
<evidence type="ECO:0000256" key="3">
    <source>
        <dbReference type="ARBA" id="ARBA00022723"/>
    </source>
</evidence>
<keyword evidence="6 8" id="KW-0503">Monooxygenase</keyword>
<dbReference type="EC" id="1.14.99.60" evidence="8"/>
<feature type="binding site" evidence="8">
    <location>
        <position position="154"/>
    </location>
    <ligand>
        <name>Fe cation</name>
        <dbReference type="ChEBI" id="CHEBI:24875"/>
        <label>1</label>
    </ligand>
</feature>
<evidence type="ECO:0000256" key="1">
    <source>
        <dbReference type="ARBA" id="ARBA00004749"/>
    </source>
</evidence>
<dbReference type="GO" id="GO:0031314">
    <property type="term" value="C:extrinsic component of mitochondrial inner membrane"/>
    <property type="evidence" value="ECO:0007669"/>
    <property type="project" value="UniProtKB-UniRule"/>
</dbReference>
<dbReference type="GO" id="GO:0046872">
    <property type="term" value="F:metal ion binding"/>
    <property type="evidence" value="ECO:0007669"/>
    <property type="project" value="UniProtKB-KW"/>
</dbReference>
<feature type="binding site" evidence="8">
    <location>
        <position position="154"/>
    </location>
    <ligand>
        <name>Fe cation</name>
        <dbReference type="ChEBI" id="CHEBI:24875"/>
        <label>2</label>
    </ligand>
</feature>
<feature type="binding site" evidence="8">
    <location>
        <position position="119"/>
    </location>
    <ligand>
        <name>Fe cation</name>
        <dbReference type="ChEBI" id="CHEBI:24875"/>
        <label>2</label>
    </ligand>
</feature>
<protein>
    <recommendedName>
        <fullName evidence="8">5-demethoxyubiquinone hydroxylase, mitochondrial</fullName>
        <shortName evidence="8">DMQ hydroxylase</shortName>
        <ecNumber evidence="8">1.14.99.60</ecNumber>
    </recommendedName>
    <alternativeName>
        <fullName evidence="8">Ubiquinone biosynthesis monooxygenase COQ7</fullName>
    </alternativeName>
</protein>
<feature type="binding site" evidence="8">
    <location>
        <position position="37"/>
    </location>
    <ligand>
        <name>Fe cation</name>
        <dbReference type="ChEBI" id="CHEBI:24875"/>
        <label>1</label>
    </ligand>
</feature>
<keyword evidence="2 8" id="KW-0831">Ubiquinone biosynthesis</keyword>
<keyword evidence="9" id="KW-1185">Reference proteome</keyword>